<keyword evidence="1" id="KW-0051">Antiviral defense</keyword>
<sequence length="403" mass="44145">MTAPIYGQGDLPGSCPDEAHRGLWFERFYDQYDSATWAVLKPRGNQDKQGNTHWLLSEFHGREAGSAPALERHNAALAELVGGLGGQVLRFHSGGHLVTGMGNPHPVENGFAWHPTLGVPYLSGAAVKGLLRSYIETHLDAEGAELRGLLRQWFGSADKDPNKVPDAQEATQRGALVFFDALPVRPVTLSVDVMTPHMGQWYARGDKVPGPDAVPADWHQPVPVPFLAARDIELQFGFCLRPGATGAATGIDLADVADALTRALTESGAGGKTATGYGALYRDVESEARLEAERTRRASERAETARKATLSPEDKAHEQDLTEVEAFRAGFAEARQRPYQPGGNFERERLAFMERVLAWTDPRSRRAAGDLLAETLTRQWGTPGKKERKQQIQEAIRVLRGEE</sequence>
<dbReference type="GO" id="GO:0051607">
    <property type="term" value="P:defense response to virus"/>
    <property type="evidence" value="ECO:0007669"/>
    <property type="project" value="UniProtKB-KW"/>
</dbReference>
<keyword evidence="5" id="KW-1185">Reference proteome</keyword>
<evidence type="ECO:0000313" key="5">
    <source>
        <dbReference type="Proteomes" id="UP000078596"/>
    </source>
</evidence>
<dbReference type="InterPro" id="IPR010172">
    <property type="entry name" value="CRISPR-assoc_prot_TM1791"/>
</dbReference>
<evidence type="ECO:0000259" key="3">
    <source>
        <dbReference type="Pfam" id="PF03787"/>
    </source>
</evidence>
<feature type="domain" description="CRISPR type III-associated protein" evidence="3">
    <location>
        <begin position="96"/>
        <end position="280"/>
    </location>
</feature>
<dbReference type="KEGG" id="haz:A9404_04045"/>
<evidence type="ECO:0000313" key="4">
    <source>
        <dbReference type="EMBL" id="ANJ66659.1"/>
    </source>
</evidence>
<evidence type="ECO:0000256" key="2">
    <source>
        <dbReference type="SAM" id="MobiDB-lite"/>
    </source>
</evidence>
<evidence type="ECO:0000256" key="1">
    <source>
        <dbReference type="ARBA" id="ARBA00023118"/>
    </source>
</evidence>
<dbReference type="Pfam" id="PF03787">
    <property type="entry name" value="RAMPs"/>
    <property type="match status" value="1"/>
</dbReference>
<protein>
    <submittedName>
        <fullName evidence="4">Type III-B CRISPR module RAMP protein Cmr6</fullName>
    </submittedName>
</protein>
<feature type="region of interest" description="Disordered" evidence="2">
    <location>
        <begin position="291"/>
        <end position="319"/>
    </location>
</feature>
<dbReference type="Proteomes" id="UP000078596">
    <property type="component" value="Chromosome"/>
</dbReference>
<reference evidence="4 5" key="1">
    <citation type="submission" date="2016-06" db="EMBL/GenBank/DDBJ databases">
        <title>Insight into the functional genes involving in sulfur oxidation in Pearl River water.</title>
        <authorList>
            <person name="Luo J."/>
            <person name="Tan X."/>
            <person name="Lin W."/>
        </authorList>
    </citation>
    <scope>NUCLEOTIDE SEQUENCE [LARGE SCALE GENOMIC DNA]</scope>
    <source>
        <strain evidence="4 5">LS2</strain>
    </source>
</reference>
<dbReference type="InterPro" id="IPR005537">
    <property type="entry name" value="RAMP_III_fam"/>
</dbReference>
<proteinExistence type="predicted"/>
<dbReference type="RefSeq" id="WP_066098900.1">
    <property type="nucleotide sequence ID" value="NZ_CP016027.1"/>
</dbReference>
<dbReference type="NCBIfam" id="TIGR01898">
    <property type="entry name" value="cas_TM1791_cmr6"/>
    <property type="match status" value="1"/>
</dbReference>
<name>A0A191ZFK2_9GAMM</name>
<dbReference type="STRING" id="1860122.A9404_04045"/>
<organism evidence="4 5">
    <name type="scientific">Halothiobacillus diazotrophicus</name>
    <dbReference type="NCBI Taxonomy" id="1860122"/>
    <lineage>
        <taxon>Bacteria</taxon>
        <taxon>Pseudomonadati</taxon>
        <taxon>Pseudomonadota</taxon>
        <taxon>Gammaproteobacteria</taxon>
        <taxon>Chromatiales</taxon>
        <taxon>Halothiobacillaceae</taxon>
        <taxon>Halothiobacillus</taxon>
    </lineage>
</organism>
<dbReference type="EMBL" id="CP016027">
    <property type="protein sequence ID" value="ANJ66659.1"/>
    <property type="molecule type" value="Genomic_DNA"/>
</dbReference>
<accession>A0A191ZFK2</accession>
<dbReference type="AlphaFoldDB" id="A0A191ZFK2"/>
<dbReference type="OrthoDB" id="9813956at2"/>
<dbReference type="PANTHER" id="PTHR39965">
    <property type="entry name" value="CRISPR SYSTEM CMR SUBUNIT CMR6"/>
    <property type="match status" value="1"/>
</dbReference>
<gene>
    <name evidence="4" type="ORF">A9404_04045</name>
</gene>
<dbReference type="PANTHER" id="PTHR39965:SF1">
    <property type="entry name" value="CRISPR SYSTEM CMR SUBUNIT CMR6"/>
    <property type="match status" value="1"/>
</dbReference>